<feature type="transmembrane region" description="Helical" evidence="2">
    <location>
        <begin position="259"/>
        <end position="279"/>
    </location>
</feature>
<dbReference type="VEuPathDB" id="FungiDB:PLEOSDRAFT_1064887"/>
<reference evidence="4" key="1">
    <citation type="journal article" date="2014" name="Proc. Natl. Acad. Sci. U.S.A.">
        <title>Extensive sampling of basidiomycete genomes demonstrates inadequacy of the white-rot/brown-rot paradigm for wood decay fungi.</title>
        <authorList>
            <person name="Riley R."/>
            <person name="Salamov A.A."/>
            <person name="Brown D.W."/>
            <person name="Nagy L.G."/>
            <person name="Floudas D."/>
            <person name="Held B.W."/>
            <person name="Levasseur A."/>
            <person name="Lombard V."/>
            <person name="Morin E."/>
            <person name="Otillar R."/>
            <person name="Lindquist E.A."/>
            <person name="Sun H."/>
            <person name="LaButti K.M."/>
            <person name="Schmutz J."/>
            <person name="Jabbour D."/>
            <person name="Luo H."/>
            <person name="Baker S.E."/>
            <person name="Pisabarro A.G."/>
            <person name="Walton J.D."/>
            <person name="Blanchette R.A."/>
            <person name="Henrissat B."/>
            <person name="Martin F."/>
            <person name="Cullen D."/>
            <person name="Hibbett D.S."/>
            <person name="Grigoriev I.V."/>
        </authorList>
    </citation>
    <scope>NUCLEOTIDE SEQUENCE [LARGE SCALE GENOMIC DNA]</scope>
    <source>
        <strain evidence="4">PC15</strain>
    </source>
</reference>
<dbReference type="Proteomes" id="UP000027073">
    <property type="component" value="Unassembled WGS sequence"/>
</dbReference>
<proteinExistence type="predicted"/>
<feature type="transmembrane region" description="Helical" evidence="2">
    <location>
        <begin position="184"/>
        <end position="203"/>
    </location>
</feature>
<dbReference type="OrthoDB" id="2562239at2759"/>
<dbReference type="InParanoid" id="A0A067NHQ9"/>
<evidence type="ECO:0000313" key="3">
    <source>
        <dbReference type="EMBL" id="KDQ27568.1"/>
    </source>
</evidence>
<feature type="region of interest" description="Disordered" evidence="1">
    <location>
        <begin position="296"/>
        <end position="337"/>
    </location>
</feature>
<protein>
    <submittedName>
        <fullName evidence="3">Uncharacterized protein</fullName>
    </submittedName>
</protein>
<feature type="compositionally biased region" description="Basic and acidic residues" evidence="1">
    <location>
        <begin position="296"/>
        <end position="328"/>
    </location>
</feature>
<feature type="transmembrane region" description="Helical" evidence="2">
    <location>
        <begin position="75"/>
        <end position="94"/>
    </location>
</feature>
<evidence type="ECO:0000256" key="2">
    <source>
        <dbReference type="SAM" id="Phobius"/>
    </source>
</evidence>
<keyword evidence="2" id="KW-0472">Membrane</keyword>
<dbReference type="EMBL" id="KL198008">
    <property type="protein sequence ID" value="KDQ27568.1"/>
    <property type="molecule type" value="Genomic_DNA"/>
</dbReference>
<gene>
    <name evidence="3" type="ORF">PLEOSDRAFT_1064887</name>
</gene>
<sequence length="337" mass="37198">MAFPTPSGGSVRSNDFAPSIFFAVLYGCLLPLIFYRLLHRRSRTLVVFGCVSFAIERIVLFSLRARAARTDSNGPLKYMEITIGVGFLSICSTYRDLVKCFLINATYGTDTYYQAPAYEGAKKVVSSKQHVADTPRARFISRRFGDVCSLLVLAAIITGILGATDFPAAIDNASKADNMMTLRYVSAGLGLGAIILIGFSMIWGYRRLPRASTPAFKLLVSIWLPLCSVAIYRVAVLHNTTSQLSSYGRGSLNTPADKTVFYIFQILAEWFAVLALFGANTREVVGCGLWGDWRGHDETDEEKAKRIKKEEERAQRKAEKQALKESADLRSVAESGP</sequence>
<evidence type="ECO:0000313" key="4">
    <source>
        <dbReference type="Proteomes" id="UP000027073"/>
    </source>
</evidence>
<feature type="transmembrane region" description="Helical" evidence="2">
    <location>
        <begin position="144"/>
        <end position="164"/>
    </location>
</feature>
<accession>A0A067NHQ9</accession>
<organism evidence="3 4">
    <name type="scientific">Pleurotus ostreatus (strain PC15)</name>
    <name type="common">Oyster mushroom</name>
    <dbReference type="NCBI Taxonomy" id="1137138"/>
    <lineage>
        <taxon>Eukaryota</taxon>
        <taxon>Fungi</taxon>
        <taxon>Dikarya</taxon>
        <taxon>Basidiomycota</taxon>
        <taxon>Agaricomycotina</taxon>
        <taxon>Agaricomycetes</taxon>
        <taxon>Agaricomycetidae</taxon>
        <taxon>Agaricales</taxon>
        <taxon>Pleurotineae</taxon>
        <taxon>Pleurotaceae</taxon>
        <taxon>Pleurotus</taxon>
    </lineage>
</organism>
<name>A0A067NHQ9_PLEO1</name>
<keyword evidence="2" id="KW-1133">Transmembrane helix</keyword>
<keyword evidence="2" id="KW-0812">Transmembrane</keyword>
<evidence type="ECO:0000256" key="1">
    <source>
        <dbReference type="SAM" id="MobiDB-lite"/>
    </source>
</evidence>
<feature type="transmembrane region" description="Helical" evidence="2">
    <location>
        <begin position="20"/>
        <end position="38"/>
    </location>
</feature>
<feature type="transmembrane region" description="Helical" evidence="2">
    <location>
        <begin position="215"/>
        <end position="235"/>
    </location>
</feature>
<feature type="transmembrane region" description="Helical" evidence="2">
    <location>
        <begin position="45"/>
        <end position="63"/>
    </location>
</feature>
<dbReference type="AlphaFoldDB" id="A0A067NHQ9"/>
<dbReference type="HOGENOM" id="CLU_060803_0_0_1"/>